<dbReference type="PROSITE" id="PS50011">
    <property type="entry name" value="PROTEIN_KINASE_DOM"/>
    <property type="match status" value="1"/>
</dbReference>
<sequence>MGFLSALDAIAHGGIQQPESYTKKKNYRFDHELGRGSFGSVRKATRISDDKQVAIKIIAKKTVKGHFDMVQTETEVMKDLDHPNVIHLYDFFESRDKFYMVFELATGGELFERLFERGKFTEKDAVVVVRSILNGLEYLHSHKIVHRDMKPENLLFKSPDSDADLAICDFGIAKENDDIGSGLDTVCGSPLYVAPEVLLRKGYGSPVDMWAVGVITYMLLCGYQPFQADDQVELMAEITEAKFEFHERYWRNISQDAKDFIRKLLTLDPAARPTATEALKDKWMTGTDATDIDILGTVRENFNPRKTLKNAVRAVSAINRLRSGSLNANAEKNSEDGNRPPVPALAKVLKAAAAAKSNNSNSVPQTTAK</sequence>
<dbReference type="PROSITE" id="PS00107">
    <property type="entry name" value="PROTEIN_KINASE_ATP"/>
    <property type="match status" value="1"/>
</dbReference>
<proteinExistence type="inferred from homology"/>
<reference evidence="10 11" key="1">
    <citation type="submission" date="2020-12" db="EMBL/GenBank/DDBJ databases">
        <title>Metabolic potential, ecology and presence of endohyphal bacteria is reflected in genomic diversity of Mucoromycotina.</title>
        <authorList>
            <person name="Muszewska A."/>
            <person name="Okrasinska A."/>
            <person name="Steczkiewicz K."/>
            <person name="Drgas O."/>
            <person name="Orlowska M."/>
            <person name="Perlinska-Lenart U."/>
            <person name="Aleksandrzak-Piekarczyk T."/>
            <person name="Szatraj K."/>
            <person name="Zielenkiewicz U."/>
            <person name="Pilsyk S."/>
            <person name="Malc E."/>
            <person name="Mieczkowski P."/>
            <person name="Kruszewska J.S."/>
            <person name="Biernat P."/>
            <person name="Pawlowska J."/>
        </authorList>
    </citation>
    <scope>NUCLEOTIDE SEQUENCE [LARGE SCALE GENOMIC DNA]</scope>
    <source>
        <strain evidence="10 11">CBS 142.35</strain>
    </source>
</reference>
<feature type="domain" description="Protein kinase" evidence="9">
    <location>
        <begin position="27"/>
        <end position="284"/>
    </location>
</feature>
<dbReference type="CDD" id="cd05117">
    <property type="entry name" value="STKc_CAMK"/>
    <property type="match status" value="1"/>
</dbReference>
<dbReference type="InterPro" id="IPR000719">
    <property type="entry name" value="Prot_kinase_dom"/>
</dbReference>
<dbReference type="Proteomes" id="UP000646827">
    <property type="component" value="Unassembled WGS sequence"/>
</dbReference>
<dbReference type="Gene3D" id="1.10.510.10">
    <property type="entry name" value="Transferase(Phosphotransferase) domain 1"/>
    <property type="match status" value="1"/>
</dbReference>
<keyword evidence="11" id="KW-1185">Reference proteome</keyword>
<evidence type="ECO:0000256" key="4">
    <source>
        <dbReference type="ARBA" id="ARBA00022777"/>
    </source>
</evidence>
<evidence type="ECO:0000256" key="2">
    <source>
        <dbReference type="ARBA" id="ARBA00022679"/>
    </source>
</evidence>
<dbReference type="PROSITE" id="PS00108">
    <property type="entry name" value="PROTEIN_KINASE_ST"/>
    <property type="match status" value="1"/>
</dbReference>
<keyword evidence="2" id="KW-0808">Transferase</keyword>
<evidence type="ECO:0000256" key="3">
    <source>
        <dbReference type="ARBA" id="ARBA00022741"/>
    </source>
</evidence>
<dbReference type="FunFam" id="3.30.200.20:FF:000315">
    <property type="entry name" value="Calcium-dependent protein kinase 3"/>
    <property type="match status" value="1"/>
</dbReference>
<keyword evidence="3 6" id="KW-0547">Nucleotide-binding</keyword>
<dbReference type="EMBL" id="JAEPRB010000205">
    <property type="protein sequence ID" value="KAG2218895.1"/>
    <property type="molecule type" value="Genomic_DNA"/>
</dbReference>
<dbReference type="GO" id="GO:0004674">
    <property type="term" value="F:protein serine/threonine kinase activity"/>
    <property type="evidence" value="ECO:0007669"/>
    <property type="project" value="UniProtKB-KW"/>
</dbReference>
<dbReference type="GO" id="GO:0005524">
    <property type="term" value="F:ATP binding"/>
    <property type="evidence" value="ECO:0007669"/>
    <property type="project" value="UniProtKB-UniRule"/>
</dbReference>
<dbReference type="InterPro" id="IPR008271">
    <property type="entry name" value="Ser/Thr_kinase_AS"/>
</dbReference>
<dbReference type="OrthoDB" id="40902at2759"/>
<evidence type="ECO:0000256" key="1">
    <source>
        <dbReference type="ARBA" id="ARBA00022527"/>
    </source>
</evidence>
<dbReference type="FunFam" id="1.10.510.10:FF:000571">
    <property type="entry name" value="Maternal embryonic leucine zipper kinase"/>
    <property type="match status" value="1"/>
</dbReference>
<keyword evidence="4" id="KW-0418">Kinase</keyword>
<name>A0A8H7RYC5_9FUNG</name>
<organism evidence="10 11">
    <name type="scientific">Circinella minor</name>
    <dbReference type="NCBI Taxonomy" id="1195481"/>
    <lineage>
        <taxon>Eukaryota</taxon>
        <taxon>Fungi</taxon>
        <taxon>Fungi incertae sedis</taxon>
        <taxon>Mucoromycota</taxon>
        <taxon>Mucoromycotina</taxon>
        <taxon>Mucoromycetes</taxon>
        <taxon>Mucorales</taxon>
        <taxon>Lichtheimiaceae</taxon>
        <taxon>Circinella</taxon>
    </lineage>
</organism>
<dbReference type="InterPro" id="IPR017441">
    <property type="entry name" value="Protein_kinase_ATP_BS"/>
</dbReference>
<dbReference type="PANTHER" id="PTHR24347">
    <property type="entry name" value="SERINE/THREONINE-PROTEIN KINASE"/>
    <property type="match status" value="1"/>
</dbReference>
<evidence type="ECO:0000256" key="7">
    <source>
        <dbReference type="RuleBase" id="RU000304"/>
    </source>
</evidence>
<comment type="caution">
    <text evidence="10">The sequence shown here is derived from an EMBL/GenBank/DDBJ whole genome shotgun (WGS) entry which is preliminary data.</text>
</comment>
<accession>A0A8H7RYC5</accession>
<dbReference type="SMART" id="SM00220">
    <property type="entry name" value="S_TKc"/>
    <property type="match status" value="1"/>
</dbReference>
<dbReference type="AlphaFoldDB" id="A0A8H7RYC5"/>
<gene>
    <name evidence="10" type="ORF">INT45_007622</name>
</gene>
<keyword evidence="5 6" id="KW-0067">ATP-binding</keyword>
<protein>
    <recommendedName>
        <fullName evidence="9">Protein kinase domain-containing protein</fullName>
    </recommendedName>
</protein>
<dbReference type="SUPFAM" id="SSF56112">
    <property type="entry name" value="Protein kinase-like (PK-like)"/>
    <property type="match status" value="1"/>
</dbReference>
<dbReference type="InterPro" id="IPR011009">
    <property type="entry name" value="Kinase-like_dom_sf"/>
</dbReference>
<keyword evidence="1 7" id="KW-0723">Serine/threonine-protein kinase</keyword>
<evidence type="ECO:0000256" key="5">
    <source>
        <dbReference type="ARBA" id="ARBA00022840"/>
    </source>
</evidence>
<dbReference type="Pfam" id="PF00069">
    <property type="entry name" value="Pkinase"/>
    <property type="match status" value="1"/>
</dbReference>
<evidence type="ECO:0000259" key="9">
    <source>
        <dbReference type="PROSITE" id="PS50011"/>
    </source>
</evidence>
<feature type="region of interest" description="Disordered" evidence="8">
    <location>
        <begin position="349"/>
        <end position="369"/>
    </location>
</feature>
<feature type="compositionally biased region" description="Low complexity" evidence="8">
    <location>
        <begin position="349"/>
        <end position="363"/>
    </location>
</feature>
<evidence type="ECO:0000256" key="8">
    <source>
        <dbReference type="SAM" id="MobiDB-lite"/>
    </source>
</evidence>
<evidence type="ECO:0000313" key="10">
    <source>
        <dbReference type="EMBL" id="KAG2218895.1"/>
    </source>
</evidence>
<evidence type="ECO:0000313" key="11">
    <source>
        <dbReference type="Proteomes" id="UP000646827"/>
    </source>
</evidence>
<comment type="similarity">
    <text evidence="7">Belongs to the protein kinase superfamily.</text>
</comment>
<evidence type="ECO:0000256" key="6">
    <source>
        <dbReference type="PROSITE-ProRule" id="PRU10141"/>
    </source>
</evidence>
<feature type="binding site" evidence="6">
    <location>
        <position position="61"/>
    </location>
    <ligand>
        <name>ATP</name>
        <dbReference type="ChEBI" id="CHEBI:30616"/>
    </ligand>
</feature>